<proteinExistence type="predicted"/>
<protein>
    <recommendedName>
        <fullName evidence="1">BLUF domain-containing protein</fullName>
    </recommendedName>
</protein>
<dbReference type="SUPFAM" id="SSF54975">
    <property type="entry name" value="Acylphosphatase/BLUF domain-like"/>
    <property type="match status" value="1"/>
</dbReference>
<reference evidence="3" key="1">
    <citation type="journal article" date="2019" name="Int. J. Syst. Evol. Microbiol.">
        <title>The Global Catalogue of Microorganisms (GCM) 10K type strain sequencing project: providing services to taxonomists for standard genome sequencing and annotation.</title>
        <authorList>
            <consortium name="The Broad Institute Genomics Platform"/>
            <consortium name="The Broad Institute Genome Sequencing Center for Infectious Disease"/>
            <person name="Wu L."/>
            <person name="Ma J."/>
        </authorList>
    </citation>
    <scope>NUCLEOTIDE SEQUENCE [LARGE SCALE GENOMIC DNA]</scope>
    <source>
        <strain evidence="3">JCM 17924</strain>
    </source>
</reference>
<dbReference type="RefSeq" id="WP_345226410.1">
    <property type="nucleotide sequence ID" value="NZ_BAABHA010000010.1"/>
</dbReference>
<sequence>MGHSTLYHLVYQSSASKPLSEKELQSILAESRAWNIAHGLTGVLLHSDGDILQVLEGSADEVQYIFRKIARDVRHSNIVKLADGPIEKRHFSDWSMGFMSVAAEDYRHLTGYMNPRSPHYLASFSDNGDEDLHSLLSTFVRSETVRL</sequence>
<comment type="caution">
    <text evidence="2">The sequence shown here is derived from an EMBL/GenBank/DDBJ whole genome shotgun (WGS) entry which is preliminary data.</text>
</comment>
<dbReference type="PROSITE" id="PS50925">
    <property type="entry name" value="BLUF"/>
    <property type="match status" value="1"/>
</dbReference>
<organism evidence="2 3">
    <name type="scientific">Hymenobacter koreensis</name>
    <dbReference type="NCBI Taxonomy" id="1084523"/>
    <lineage>
        <taxon>Bacteria</taxon>
        <taxon>Pseudomonadati</taxon>
        <taxon>Bacteroidota</taxon>
        <taxon>Cytophagia</taxon>
        <taxon>Cytophagales</taxon>
        <taxon>Hymenobacteraceae</taxon>
        <taxon>Hymenobacter</taxon>
    </lineage>
</organism>
<gene>
    <name evidence="2" type="ORF">GCM10023186_34940</name>
</gene>
<accession>A0ABP8JBT7</accession>
<evidence type="ECO:0000313" key="2">
    <source>
        <dbReference type="EMBL" id="GAA4388359.1"/>
    </source>
</evidence>
<dbReference type="Proteomes" id="UP001500454">
    <property type="component" value="Unassembled WGS sequence"/>
</dbReference>
<dbReference type="SMART" id="SM01034">
    <property type="entry name" value="BLUF"/>
    <property type="match status" value="1"/>
</dbReference>
<dbReference type="EMBL" id="BAABHA010000010">
    <property type="protein sequence ID" value="GAA4388359.1"/>
    <property type="molecule type" value="Genomic_DNA"/>
</dbReference>
<keyword evidence="3" id="KW-1185">Reference proteome</keyword>
<name>A0ABP8JBT7_9BACT</name>
<dbReference type="Pfam" id="PF04940">
    <property type="entry name" value="BLUF"/>
    <property type="match status" value="1"/>
</dbReference>
<dbReference type="InterPro" id="IPR007024">
    <property type="entry name" value="BLUF_domain"/>
</dbReference>
<dbReference type="Gene3D" id="3.30.70.100">
    <property type="match status" value="1"/>
</dbReference>
<evidence type="ECO:0000313" key="3">
    <source>
        <dbReference type="Proteomes" id="UP001500454"/>
    </source>
</evidence>
<feature type="domain" description="BLUF" evidence="1">
    <location>
        <begin position="6"/>
        <end position="97"/>
    </location>
</feature>
<evidence type="ECO:0000259" key="1">
    <source>
        <dbReference type="PROSITE" id="PS50925"/>
    </source>
</evidence>
<dbReference type="InterPro" id="IPR036046">
    <property type="entry name" value="Acylphosphatase-like_dom_sf"/>
</dbReference>